<accession>A0A812JFD3</accession>
<keyword evidence="2" id="KW-1185">Reference proteome</keyword>
<dbReference type="EMBL" id="CAJNDS010000449">
    <property type="protein sequence ID" value="CAE7207782.1"/>
    <property type="molecule type" value="Genomic_DNA"/>
</dbReference>
<dbReference type="InterPro" id="IPR022074">
    <property type="entry name" value="DUF3626"/>
</dbReference>
<dbReference type="OrthoDB" id="3514773at2759"/>
<sequence length="358" mass="39046">MSEPCRATPAEVAIKHVHEVAEPRLQRARETLMEIFEMSDLPTDTLEKLTRVLTTQARVAIHFHPDRLVKGETVAGSLLATGCIQSQFESQISNGRVDSAPGGKRDQWENALFGQAYQEAAPCWRPKYGALFLLGQADGPAPRFGSCYFVLSPETSKRATFCYGDSHLSPPTRGTCEAWEDILSELFQESFMRDGALGIGGLRPPALARRILDVLQAPLVDMWSYPPARNLDHYIEAQVHGQVDLARDVDALVADPSFKDTPVGAQLQSIASQYGILLHWHAGSALSVDAVPKDFRGPRMPTLARMVAPEGMLTPALLGAAARDAAEGASQSWGPPEKALQELKLLWHVLLRHGAAAV</sequence>
<dbReference type="AlphaFoldDB" id="A0A812JFD3"/>
<organism evidence="1 2">
    <name type="scientific">Symbiodinium natans</name>
    <dbReference type="NCBI Taxonomy" id="878477"/>
    <lineage>
        <taxon>Eukaryota</taxon>
        <taxon>Sar</taxon>
        <taxon>Alveolata</taxon>
        <taxon>Dinophyceae</taxon>
        <taxon>Suessiales</taxon>
        <taxon>Symbiodiniaceae</taxon>
        <taxon>Symbiodinium</taxon>
    </lineage>
</organism>
<protein>
    <submittedName>
        <fullName evidence="1">NucI protein</fullName>
    </submittedName>
</protein>
<reference evidence="1" key="1">
    <citation type="submission" date="2021-02" db="EMBL/GenBank/DDBJ databases">
        <authorList>
            <person name="Dougan E. K."/>
            <person name="Rhodes N."/>
            <person name="Thang M."/>
            <person name="Chan C."/>
        </authorList>
    </citation>
    <scope>NUCLEOTIDE SEQUENCE</scope>
</reference>
<dbReference type="Pfam" id="PF12294">
    <property type="entry name" value="DUF3626"/>
    <property type="match status" value="1"/>
</dbReference>
<evidence type="ECO:0000313" key="2">
    <source>
        <dbReference type="Proteomes" id="UP000604046"/>
    </source>
</evidence>
<evidence type="ECO:0000313" key="1">
    <source>
        <dbReference type="EMBL" id="CAE7207782.1"/>
    </source>
</evidence>
<dbReference type="Proteomes" id="UP000604046">
    <property type="component" value="Unassembled WGS sequence"/>
</dbReference>
<gene>
    <name evidence="1" type="primary">nucI</name>
    <name evidence="1" type="ORF">SNAT2548_LOCUS6733</name>
</gene>
<comment type="caution">
    <text evidence="1">The sequence shown here is derived from an EMBL/GenBank/DDBJ whole genome shotgun (WGS) entry which is preliminary data.</text>
</comment>
<proteinExistence type="predicted"/>
<name>A0A812JFD3_9DINO</name>